<evidence type="ECO:0000256" key="1">
    <source>
        <dbReference type="SAM" id="SignalP"/>
    </source>
</evidence>
<protein>
    <submittedName>
        <fullName evidence="2">Uncharacterized protein DUF4864</fullName>
    </submittedName>
</protein>
<keyword evidence="1" id="KW-0732">Signal</keyword>
<dbReference type="RefSeq" id="WP_132243538.1">
    <property type="nucleotide sequence ID" value="NZ_SLZU01000003.1"/>
</dbReference>
<feature type="signal peptide" evidence="1">
    <location>
        <begin position="1"/>
        <end position="20"/>
    </location>
</feature>
<dbReference type="InterPro" id="IPR032347">
    <property type="entry name" value="DUF4864"/>
</dbReference>
<keyword evidence="3" id="KW-1185">Reference proteome</keyword>
<evidence type="ECO:0000313" key="2">
    <source>
        <dbReference type="EMBL" id="TCS65890.1"/>
    </source>
</evidence>
<gene>
    <name evidence="2" type="ORF">EDD52_103309</name>
</gene>
<dbReference type="Proteomes" id="UP000295696">
    <property type="component" value="Unassembled WGS sequence"/>
</dbReference>
<dbReference type="Pfam" id="PF16156">
    <property type="entry name" value="DUF4864"/>
    <property type="match status" value="1"/>
</dbReference>
<accession>A0A4R3JLP6</accession>
<dbReference type="EMBL" id="SLZU01000003">
    <property type="protein sequence ID" value="TCS65890.1"/>
    <property type="molecule type" value="Genomic_DNA"/>
</dbReference>
<evidence type="ECO:0000313" key="3">
    <source>
        <dbReference type="Proteomes" id="UP000295696"/>
    </source>
</evidence>
<reference evidence="2 3" key="1">
    <citation type="submission" date="2019-03" db="EMBL/GenBank/DDBJ databases">
        <title>Genomic Encyclopedia of Type Strains, Phase IV (KMG-IV): sequencing the most valuable type-strain genomes for metagenomic binning, comparative biology and taxonomic classification.</title>
        <authorList>
            <person name="Goeker M."/>
        </authorList>
    </citation>
    <scope>NUCLEOTIDE SEQUENCE [LARGE SCALE GENOMIC DNA]</scope>
    <source>
        <strain evidence="2 3">DSM 104836</strain>
    </source>
</reference>
<organism evidence="2 3">
    <name type="scientific">Primorskyibacter sedentarius</name>
    <dbReference type="NCBI Taxonomy" id="745311"/>
    <lineage>
        <taxon>Bacteria</taxon>
        <taxon>Pseudomonadati</taxon>
        <taxon>Pseudomonadota</taxon>
        <taxon>Alphaproteobacteria</taxon>
        <taxon>Rhodobacterales</taxon>
        <taxon>Roseobacteraceae</taxon>
        <taxon>Primorskyibacter</taxon>
    </lineage>
</organism>
<proteinExistence type="predicted"/>
<feature type="chain" id="PRO_5020236328" evidence="1">
    <location>
        <begin position="21"/>
        <end position="136"/>
    </location>
</feature>
<name>A0A4R3JLP6_9RHOB</name>
<comment type="caution">
    <text evidence="2">The sequence shown here is derived from an EMBL/GenBank/DDBJ whole genome shotgun (WGS) entry which is preliminary data.</text>
</comment>
<dbReference type="OrthoDB" id="9130422at2"/>
<sequence length="136" mass="15032">MRKLIFGLIAAIAIAGSVTAQTTPDPDIESVISSQLDAFKEDDFARAFTFASPSIQGMFGTPENFGTMVRRGYPMVWRPGTVDFLELRYLDGAFWQKVQIIDQSGRVHLLDYKMAEGADGWRISGVQLLELPGMAV</sequence>
<dbReference type="AlphaFoldDB" id="A0A4R3JLP6"/>